<gene>
    <name evidence="2" type="ORF">SPARVUS_LOCUS3064198</name>
</gene>
<reference evidence="2" key="1">
    <citation type="submission" date="2023-05" db="EMBL/GenBank/DDBJ databases">
        <authorList>
            <person name="Stuckert A."/>
        </authorList>
    </citation>
    <scope>NUCLEOTIDE SEQUENCE</scope>
</reference>
<comment type="caution">
    <text evidence="2">The sequence shown here is derived from an EMBL/GenBank/DDBJ whole genome shotgun (WGS) entry which is preliminary data.</text>
</comment>
<name>A0ABN9BJV1_9NEOB</name>
<accession>A0ABN9BJV1</accession>
<dbReference type="Proteomes" id="UP001162483">
    <property type="component" value="Unassembled WGS sequence"/>
</dbReference>
<feature type="region of interest" description="Disordered" evidence="1">
    <location>
        <begin position="32"/>
        <end position="68"/>
    </location>
</feature>
<evidence type="ECO:0000313" key="3">
    <source>
        <dbReference type="Proteomes" id="UP001162483"/>
    </source>
</evidence>
<feature type="compositionally biased region" description="Basic residues" evidence="1">
    <location>
        <begin position="57"/>
        <end position="68"/>
    </location>
</feature>
<dbReference type="SUPFAM" id="SSF47113">
    <property type="entry name" value="Histone-fold"/>
    <property type="match status" value="1"/>
</dbReference>
<sequence length="68" mass="7506">MSIMNSFVNDIFERIAGEASRLAIITTALHHHLPGRSRPPSASSCPESWPSTPSRGHQGRHHKYTSAK</sequence>
<dbReference type="EMBL" id="CATNWA010004459">
    <property type="protein sequence ID" value="CAI9547883.1"/>
    <property type="molecule type" value="Genomic_DNA"/>
</dbReference>
<dbReference type="Gene3D" id="1.10.20.10">
    <property type="entry name" value="Histone, subunit A"/>
    <property type="match status" value="1"/>
</dbReference>
<organism evidence="2 3">
    <name type="scientific">Staurois parvus</name>
    <dbReference type="NCBI Taxonomy" id="386267"/>
    <lineage>
        <taxon>Eukaryota</taxon>
        <taxon>Metazoa</taxon>
        <taxon>Chordata</taxon>
        <taxon>Craniata</taxon>
        <taxon>Vertebrata</taxon>
        <taxon>Euteleostomi</taxon>
        <taxon>Amphibia</taxon>
        <taxon>Batrachia</taxon>
        <taxon>Anura</taxon>
        <taxon>Neobatrachia</taxon>
        <taxon>Ranoidea</taxon>
        <taxon>Ranidae</taxon>
        <taxon>Staurois</taxon>
    </lineage>
</organism>
<feature type="compositionally biased region" description="Polar residues" evidence="1">
    <location>
        <begin position="40"/>
        <end position="55"/>
    </location>
</feature>
<evidence type="ECO:0000313" key="2">
    <source>
        <dbReference type="EMBL" id="CAI9547883.1"/>
    </source>
</evidence>
<protein>
    <submittedName>
        <fullName evidence="2">Uncharacterized protein</fullName>
    </submittedName>
</protein>
<evidence type="ECO:0000256" key="1">
    <source>
        <dbReference type="SAM" id="MobiDB-lite"/>
    </source>
</evidence>
<keyword evidence="3" id="KW-1185">Reference proteome</keyword>
<dbReference type="InterPro" id="IPR009072">
    <property type="entry name" value="Histone-fold"/>
</dbReference>
<proteinExistence type="predicted"/>